<dbReference type="AlphaFoldDB" id="A0A8J2XR90"/>
<dbReference type="Proteomes" id="UP000619743">
    <property type="component" value="Unassembled WGS sequence"/>
</dbReference>
<name>A0A8J2XR90_9GAMM</name>
<dbReference type="InterPro" id="IPR025982">
    <property type="entry name" value="SieB"/>
</dbReference>
<dbReference type="OrthoDB" id="1347838at2"/>
<evidence type="ECO:0008006" key="4">
    <source>
        <dbReference type="Google" id="ProtNLM"/>
    </source>
</evidence>
<feature type="transmembrane region" description="Helical" evidence="1">
    <location>
        <begin position="15"/>
        <end position="32"/>
    </location>
</feature>
<dbReference type="Pfam" id="PF14163">
    <property type="entry name" value="SieB"/>
    <property type="match status" value="1"/>
</dbReference>
<comment type="caution">
    <text evidence="2">The sequence shown here is derived from an EMBL/GenBank/DDBJ whole genome shotgun (WGS) entry which is preliminary data.</text>
</comment>
<sequence>MKALSYESSISRGSIHRALLVAFVISAILLFIPEPMLVKLNLAGVMNSYGAGVSLVYLGVLSYFAVQAISLIWEAVSERWHWNHSQALARAKALAFDNEERAILREFFLQRKSSLILPTEQEAVQRLTNAHILQAIESNEILQEGLQRYAIASSARQFITSNNLRLPVNELTDDDIRYFKAARPEYIKEQLKRQWREQLKAQRRQAA</sequence>
<reference evidence="3" key="1">
    <citation type="journal article" date="2019" name="Int. J. Syst. Evol. Microbiol.">
        <title>The Global Catalogue of Microorganisms (GCM) 10K type strain sequencing project: providing services to taxonomists for standard genome sequencing and annotation.</title>
        <authorList>
            <consortium name="The Broad Institute Genomics Platform"/>
            <consortium name="The Broad Institute Genome Sequencing Center for Infectious Disease"/>
            <person name="Wu L."/>
            <person name="Ma J."/>
        </authorList>
    </citation>
    <scope>NUCLEOTIDE SEQUENCE [LARGE SCALE GENOMIC DNA]</scope>
    <source>
        <strain evidence="3">CGMCC 1.10130</strain>
    </source>
</reference>
<gene>
    <name evidence="2" type="ORF">GCM10011369_32640</name>
</gene>
<evidence type="ECO:0000256" key="1">
    <source>
        <dbReference type="SAM" id="Phobius"/>
    </source>
</evidence>
<proteinExistence type="predicted"/>
<accession>A0A8J2XR90</accession>
<evidence type="ECO:0000313" key="2">
    <source>
        <dbReference type="EMBL" id="GGA88002.1"/>
    </source>
</evidence>
<keyword evidence="3" id="KW-1185">Reference proteome</keyword>
<protein>
    <recommendedName>
        <fullName evidence="4">Superinfection exclusion protein B</fullName>
    </recommendedName>
</protein>
<feature type="transmembrane region" description="Helical" evidence="1">
    <location>
        <begin position="52"/>
        <end position="73"/>
    </location>
</feature>
<dbReference type="RefSeq" id="WP_087507242.1">
    <property type="nucleotide sequence ID" value="NZ_BMDX01000023.1"/>
</dbReference>
<keyword evidence="1" id="KW-0472">Membrane</keyword>
<evidence type="ECO:0000313" key="3">
    <source>
        <dbReference type="Proteomes" id="UP000619743"/>
    </source>
</evidence>
<keyword evidence="1" id="KW-1133">Transmembrane helix</keyword>
<organism evidence="2 3">
    <name type="scientific">Neiella marina</name>
    <dbReference type="NCBI Taxonomy" id="508461"/>
    <lineage>
        <taxon>Bacteria</taxon>
        <taxon>Pseudomonadati</taxon>
        <taxon>Pseudomonadota</taxon>
        <taxon>Gammaproteobacteria</taxon>
        <taxon>Alteromonadales</taxon>
        <taxon>Echinimonadaceae</taxon>
        <taxon>Neiella</taxon>
    </lineage>
</organism>
<keyword evidence="1" id="KW-0812">Transmembrane</keyword>
<dbReference type="EMBL" id="BMDX01000023">
    <property type="protein sequence ID" value="GGA88002.1"/>
    <property type="molecule type" value="Genomic_DNA"/>
</dbReference>